<reference evidence="5" key="2">
    <citation type="submission" date="2010-01" db="EMBL/GenBank/DDBJ databases">
        <title>The complete genome of Conexibacter woesei DSM 14684.</title>
        <authorList>
            <consortium name="US DOE Joint Genome Institute (JGI-PGF)"/>
            <person name="Lucas S."/>
            <person name="Copeland A."/>
            <person name="Lapidus A."/>
            <person name="Glavina del Rio T."/>
            <person name="Dalin E."/>
            <person name="Tice H."/>
            <person name="Bruce D."/>
            <person name="Goodwin L."/>
            <person name="Pitluck S."/>
            <person name="Kyrpides N."/>
            <person name="Mavromatis K."/>
            <person name="Ivanova N."/>
            <person name="Mikhailova N."/>
            <person name="Chertkov O."/>
            <person name="Brettin T."/>
            <person name="Detter J.C."/>
            <person name="Han C."/>
            <person name="Larimer F."/>
            <person name="Land M."/>
            <person name="Hauser L."/>
            <person name="Markowitz V."/>
            <person name="Cheng J.-F."/>
            <person name="Hugenholtz P."/>
            <person name="Woyke T."/>
            <person name="Wu D."/>
            <person name="Pukall R."/>
            <person name="Steenblock K."/>
            <person name="Schneider S."/>
            <person name="Klenk H.-P."/>
            <person name="Eisen J.A."/>
        </authorList>
    </citation>
    <scope>NUCLEOTIDE SEQUENCE [LARGE SCALE GENOMIC DNA]</scope>
    <source>
        <strain evidence="5">DSM 14684 / CIP 108061 / JCM 11494 / NBRC 100937 / ID131577</strain>
    </source>
</reference>
<feature type="domain" description="Flavodoxin-like fold" evidence="3">
    <location>
        <begin position="1"/>
        <end position="158"/>
    </location>
</feature>
<dbReference type="eggNOG" id="COG0655">
    <property type="taxonomic scope" value="Bacteria"/>
</dbReference>
<dbReference type="STRING" id="469383.Cwoe_0333"/>
<evidence type="ECO:0000259" key="3">
    <source>
        <dbReference type="Pfam" id="PF02525"/>
    </source>
</evidence>
<proteinExistence type="predicted"/>
<accession>D3F696</accession>
<gene>
    <name evidence="4" type="ordered locus">Cwoe_0333</name>
</gene>
<dbReference type="OrthoDB" id="9805976at2"/>
<dbReference type="PANTHER" id="PTHR43278">
    <property type="entry name" value="NAD(P)H-DEPENDENT FMN-CONTAINING OXIDOREDUCTASE YWQN-RELATED"/>
    <property type="match status" value="1"/>
</dbReference>
<sequence length="222" mass="24204">MDVVVLAASPRPDGNSQALADAFADGARSAGHAARVFDLNERTSGGFLRDCRSCRGPDGECSIADGYRELMLEHVLRADAIAYATPLYWYGMAASLKNWFDRMTCYISASHPRSAEVIEGLSGKRAALLISSEERYPGATLGMIAQVQEMTRYLRQPFVGVVQGVGNRRGEVAHDPTDPLVAARRLGADLETLHFTDYRVETPRPGAVWGDADAPIGQYRDL</sequence>
<dbReference type="PANTHER" id="PTHR43278:SF4">
    <property type="entry name" value="NAD(P)H-DEPENDENT FMN-CONTAINING OXIDOREDUCTASE YWQN-RELATED"/>
    <property type="match status" value="1"/>
</dbReference>
<dbReference type="AlphaFoldDB" id="D3F696"/>
<dbReference type="EMBL" id="CP001854">
    <property type="protein sequence ID" value="ADB48769.1"/>
    <property type="molecule type" value="Genomic_DNA"/>
</dbReference>
<dbReference type="HOGENOM" id="CLU_050993_7_1_11"/>
<dbReference type="InterPro" id="IPR029039">
    <property type="entry name" value="Flavoprotein-like_sf"/>
</dbReference>
<dbReference type="Pfam" id="PF02525">
    <property type="entry name" value="Flavodoxin_2"/>
    <property type="match status" value="1"/>
</dbReference>
<evidence type="ECO:0000313" key="5">
    <source>
        <dbReference type="Proteomes" id="UP000008229"/>
    </source>
</evidence>
<protein>
    <submittedName>
        <fullName evidence="4">NAD(P)H dehydrogenase (Quinone)</fullName>
    </submittedName>
</protein>
<keyword evidence="5" id="KW-1185">Reference proteome</keyword>
<dbReference type="Gene3D" id="3.40.50.360">
    <property type="match status" value="1"/>
</dbReference>
<keyword evidence="1" id="KW-0285">Flavoprotein</keyword>
<dbReference type="KEGG" id="cwo:Cwoe_0333"/>
<dbReference type="Proteomes" id="UP000008229">
    <property type="component" value="Chromosome"/>
</dbReference>
<dbReference type="SUPFAM" id="SSF52218">
    <property type="entry name" value="Flavoproteins"/>
    <property type="match status" value="1"/>
</dbReference>
<reference evidence="4 5" key="1">
    <citation type="journal article" date="2010" name="Stand. Genomic Sci.">
        <title>Complete genome sequence of Conexibacter woesei type strain (ID131577).</title>
        <authorList>
            <person name="Pukall R."/>
            <person name="Lapidus A."/>
            <person name="Glavina Del Rio T."/>
            <person name="Copeland A."/>
            <person name="Tice H."/>
            <person name="Cheng J.-F."/>
            <person name="Lucas S."/>
            <person name="Chen F."/>
            <person name="Nolan M."/>
            <person name="Bruce D."/>
            <person name="Goodwin L."/>
            <person name="Pitluck S."/>
            <person name="Mavromatis K."/>
            <person name="Ivanova N."/>
            <person name="Ovchinnikova G."/>
            <person name="Pati A."/>
            <person name="Chen A."/>
            <person name="Palaniappan K."/>
            <person name="Land M."/>
            <person name="Hauser L."/>
            <person name="Chang Y.-J."/>
            <person name="Jeffries C.D."/>
            <person name="Chain P."/>
            <person name="Meincke L."/>
            <person name="Sims D."/>
            <person name="Brettin T."/>
            <person name="Detter J.C."/>
            <person name="Rohde M."/>
            <person name="Goeker M."/>
            <person name="Bristow J."/>
            <person name="Eisen J.A."/>
            <person name="Markowitz V."/>
            <person name="Kyrpides N.C."/>
            <person name="Klenk H.-P."/>
            <person name="Hugenholtz P."/>
        </authorList>
    </citation>
    <scope>NUCLEOTIDE SEQUENCE [LARGE SCALE GENOMIC DNA]</scope>
    <source>
        <strain evidence="5">DSM 14684 / CIP 108061 / JCM 11494 / NBRC 100937 / ID131577</strain>
    </source>
</reference>
<dbReference type="InterPro" id="IPR003680">
    <property type="entry name" value="Flavodoxin_fold"/>
</dbReference>
<evidence type="ECO:0000313" key="4">
    <source>
        <dbReference type="EMBL" id="ADB48769.1"/>
    </source>
</evidence>
<dbReference type="InterPro" id="IPR051796">
    <property type="entry name" value="ISF_SsuE-like"/>
</dbReference>
<organism evidence="4 5">
    <name type="scientific">Conexibacter woesei (strain DSM 14684 / CCUG 47730 / CIP 108061 / JCM 11494 / NBRC 100937 / ID131577)</name>
    <dbReference type="NCBI Taxonomy" id="469383"/>
    <lineage>
        <taxon>Bacteria</taxon>
        <taxon>Bacillati</taxon>
        <taxon>Actinomycetota</taxon>
        <taxon>Thermoleophilia</taxon>
        <taxon>Solirubrobacterales</taxon>
        <taxon>Conexibacteraceae</taxon>
        <taxon>Conexibacter</taxon>
    </lineage>
</organism>
<keyword evidence="2" id="KW-0288">FMN</keyword>
<name>D3F696_CONWI</name>
<evidence type="ECO:0000256" key="1">
    <source>
        <dbReference type="ARBA" id="ARBA00022630"/>
    </source>
</evidence>
<evidence type="ECO:0000256" key="2">
    <source>
        <dbReference type="ARBA" id="ARBA00022643"/>
    </source>
</evidence>
<dbReference type="RefSeq" id="WP_012931822.1">
    <property type="nucleotide sequence ID" value="NC_013739.1"/>
</dbReference>